<keyword evidence="3 7" id="KW-0378">Hydrolase</keyword>
<dbReference type="InterPro" id="IPR006197">
    <property type="entry name" value="Peptidase_S24_LexA"/>
</dbReference>
<feature type="domain" description="Peptidase S24/S26A/S26B/S26C" evidence="8">
    <location>
        <begin position="45"/>
        <end position="160"/>
    </location>
</feature>
<dbReference type="CDD" id="cd06529">
    <property type="entry name" value="S24_LexA-like"/>
    <property type="match status" value="1"/>
</dbReference>
<dbReference type="Proteomes" id="UP000441772">
    <property type="component" value="Unassembled WGS sequence"/>
</dbReference>
<evidence type="ECO:0000313" key="9">
    <source>
        <dbReference type="EMBL" id="KAB7790081.1"/>
    </source>
</evidence>
<sequence length="184" mass="19319">MATASDDSALHAAVTPCRAVVVAQSNMTVPAAAMPAVVSPVPVPLAGEAVPAGFPATVGDGHDDGFSLDRHIIRNPAHTFIVTVAGDSMEGAGIFHGDWMVVDRSLEPRDGDIVVAVLDGELTVKRLTWHAGVPRLHAENPRYPDFTPGEHADLVIWGVVTGSFHPQPALDRRGATAYGPAPQR</sequence>
<dbReference type="NCBIfam" id="NF007621">
    <property type="entry name" value="PRK10276.1"/>
    <property type="match status" value="1"/>
</dbReference>
<dbReference type="AlphaFoldDB" id="A0A6I1GUD9"/>
<keyword evidence="6" id="KW-0742">SOS response</keyword>
<evidence type="ECO:0000256" key="3">
    <source>
        <dbReference type="ARBA" id="ARBA00022801"/>
    </source>
</evidence>
<dbReference type="RefSeq" id="WP_226836078.1">
    <property type="nucleotide sequence ID" value="NZ_JBHSKZ010000061.1"/>
</dbReference>
<dbReference type="InterPro" id="IPR036286">
    <property type="entry name" value="LexA/Signal_pep-like_sf"/>
</dbReference>
<dbReference type="SUPFAM" id="SSF51306">
    <property type="entry name" value="LexA/Signal peptidase"/>
    <property type="match status" value="1"/>
</dbReference>
<evidence type="ECO:0000256" key="7">
    <source>
        <dbReference type="RuleBase" id="RU003991"/>
    </source>
</evidence>
<evidence type="ECO:0000256" key="4">
    <source>
        <dbReference type="ARBA" id="ARBA00022813"/>
    </source>
</evidence>
<organism evidence="9 10">
    <name type="scientific">Bifidobacterium leontopitheci</name>
    <dbReference type="NCBI Taxonomy" id="2650774"/>
    <lineage>
        <taxon>Bacteria</taxon>
        <taxon>Bacillati</taxon>
        <taxon>Actinomycetota</taxon>
        <taxon>Actinomycetes</taxon>
        <taxon>Bifidobacteriales</taxon>
        <taxon>Bifidobacteriaceae</taxon>
        <taxon>Bifidobacterium</taxon>
    </lineage>
</organism>
<evidence type="ECO:0000256" key="1">
    <source>
        <dbReference type="ARBA" id="ARBA00007484"/>
    </source>
</evidence>
<dbReference type="GO" id="GO:0006281">
    <property type="term" value="P:DNA repair"/>
    <property type="evidence" value="ECO:0007669"/>
    <property type="project" value="UniProtKB-KW"/>
</dbReference>
<dbReference type="InterPro" id="IPR015927">
    <property type="entry name" value="Peptidase_S24_S26A/B/C"/>
</dbReference>
<name>A0A6I1GUD9_9BIFI</name>
<reference evidence="9 10" key="1">
    <citation type="submission" date="2019-09" db="EMBL/GenBank/DDBJ databases">
        <title>Characterization of the phylogenetic diversity of two novel species belonging to the genus Bifidobacterium: Bifidobacterium cebidarum sp. nov. and Bifidobacterium leontopitheci sp. nov.</title>
        <authorList>
            <person name="Lugli G.A."/>
            <person name="Duranti S."/>
            <person name="Milani C."/>
            <person name="Turroni F."/>
            <person name="Ventura M."/>
        </authorList>
    </citation>
    <scope>NUCLEOTIDE SEQUENCE [LARGE SCALE GENOMIC DNA]</scope>
    <source>
        <strain evidence="9 10">LMG 31471</strain>
    </source>
</reference>
<evidence type="ECO:0000259" key="8">
    <source>
        <dbReference type="Pfam" id="PF00717"/>
    </source>
</evidence>
<dbReference type="GO" id="GO:0006355">
    <property type="term" value="P:regulation of DNA-templated transcription"/>
    <property type="evidence" value="ECO:0007669"/>
    <property type="project" value="InterPro"/>
</dbReference>
<accession>A0A6I1GUD9</accession>
<comment type="caution">
    <text evidence="9">The sequence shown here is derived from an EMBL/GenBank/DDBJ whole genome shotgun (WGS) entry which is preliminary data.</text>
</comment>
<dbReference type="EMBL" id="WBVT01000022">
    <property type="protein sequence ID" value="KAB7790081.1"/>
    <property type="molecule type" value="Genomic_DNA"/>
</dbReference>
<evidence type="ECO:0000256" key="6">
    <source>
        <dbReference type="ARBA" id="ARBA00023236"/>
    </source>
</evidence>
<gene>
    <name evidence="9" type="ORF">F7D09_1426</name>
</gene>
<comment type="similarity">
    <text evidence="1 7">Belongs to the peptidase S24 family.</text>
</comment>
<dbReference type="InterPro" id="IPR050077">
    <property type="entry name" value="LexA_repressor"/>
</dbReference>
<dbReference type="InterPro" id="IPR039418">
    <property type="entry name" value="LexA-like"/>
</dbReference>
<keyword evidence="2" id="KW-0227">DNA damage</keyword>
<evidence type="ECO:0000256" key="5">
    <source>
        <dbReference type="ARBA" id="ARBA00023204"/>
    </source>
</evidence>
<dbReference type="PRINTS" id="PR00726">
    <property type="entry name" value="LEXASERPTASE"/>
</dbReference>
<dbReference type="GO" id="GO:0009432">
    <property type="term" value="P:SOS response"/>
    <property type="evidence" value="ECO:0007669"/>
    <property type="project" value="UniProtKB-KW"/>
</dbReference>
<dbReference type="Pfam" id="PF00717">
    <property type="entry name" value="Peptidase_S24"/>
    <property type="match status" value="1"/>
</dbReference>
<dbReference type="GO" id="GO:0003677">
    <property type="term" value="F:DNA binding"/>
    <property type="evidence" value="ECO:0007669"/>
    <property type="project" value="InterPro"/>
</dbReference>
<protein>
    <submittedName>
        <fullName evidence="9">Peptidase S24</fullName>
    </submittedName>
</protein>
<dbReference type="GO" id="GO:0016787">
    <property type="term" value="F:hydrolase activity"/>
    <property type="evidence" value="ECO:0007669"/>
    <property type="project" value="UniProtKB-KW"/>
</dbReference>
<keyword evidence="10" id="KW-1185">Reference proteome</keyword>
<dbReference type="PANTHER" id="PTHR33516">
    <property type="entry name" value="LEXA REPRESSOR"/>
    <property type="match status" value="1"/>
</dbReference>
<evidence type="ECO:0000313" key="10">
    <source>
        <dbReference type="Proteomes" id="UP000441772"/>
    </source>
</evidence>
<keyword evidence="4 7" id="KW-0068">Autocatalytic cleavage</keyword>
<dbReference type="Gene3D" id="2.10.109.10">
    <property type="entry name" value="Umud Fragment, subunit A"/>
    <property type="match status" value="1"/>
</dbReference>
<proteinExistence type="inferred from homology"/>
<evidence type="ECO:0000256" key="2">
    <source>
        <dbReference type="ARBA" id="ARBA00022763"/>
    </source>
</evidence>
<dbReference type="PANTHER" id="PTHR33516:SF2">
    <property type="entry name" value="LEXA REPRESSOR-RELATED"/>
    <property type="match status" value="1"/>
</dbReference>
<keyword evidence="5" id="KW-0234">DNA repair</keyword>